<gene>
    <name evidence="8" type="ORF">PlAlph_0730</name>
</gene>
<evidence type="ECO:0000313" key="8">
    <source>
        <dbReference type="EMBL" id="QIM10319.1"/>
    </source>
</evidence>
<evidence type="ECO:0000256" key="3">
    <source>
        <dbReference type="ARBA" id="ARBA00023002"/>
    </source>
</evidence>
<feature type="domain" description="NADP-dependent oxidoreductase" evidence="7">
    <location>
        <begin position="15"/>
        <end position="288"/>
    </location>
</feature>
<dbReference type="InterPro" id="IPR023210">
    <property type="entry name" value="NADP_OxRdtase_dom"/>
</dbReference>
<name>A0A6G8F220_9PROT</name>
<dbReference type="GO" id="GO:0016491">
    <property type="term" value="F:oxidoreductase activity"/>
    <property type="evidence" value="ECO:0007669"/>
    <property type="project" value="UniProtKB-KW"/>
</dbReference>
<evidence type="ECO:0000259" key="7">
    <source>
        <dbReference type="Pfam" id="PF00248"/>
    </source>
</evidence>
<evidence type="ECO:0000256" key="2">
    <source>
        <dbReference type="ARBA" id="ARBA00022857"/>
    </source>
</evidence>
<proteinExistence type="inferred from homology"/>
<dbReference type="EMBL" id="MN990728">
    <property type="protein sequence ID" value="QIM10319.1"/>
    <property type="molecule type" value="Genomic_DNA"/>
</dbReference>
<evidence type="ECO:0000256" key="1">
    <source>
        <dbReference type="ARBA" id="ARBA00007905"/>
    </source>
</evidence>
<dbReference type="AlphaFoldDB" id="A0A6G8F220"/>
<comment type="similarity">
    <text evidence="1">Belongs to the aldo/keto reductase family.</text>
</comment>
<dbReference type="PIRSF" id="PIRSF000097">
    <property type="entry name" value="AKR"/>
    <property type="match status" value="1"/>
</dbReference>
<feature type="active site" description="Proton donor" evidence="4">
    <location>
        <position position="48"/>
    </location>
</feature>
<dbReference type="InterPro" id="IPR018170">
    <property type="entry name" value="Aldo/ket_reductase_CS"/>
</dbReference>
<dbReference type="FunFam" id="3.20.20.100:FF:000006">
    <property type="entry name" value="Aldo-keto reductase family 1 member A1"/>
    <property type="match status" value="1"/>
</dbReference>
<dbReference type="Gene3D" id="3.20.20.100">
    <property type="entry name" value="NADP-dependent oxidoreductase domain"/>
    <property type="match status" value="1"/>
</dbReference>
<dbReference type="PROSITE" id="PS00062">
    <property type="entry name" value="ALDOKETO_REDUCTASE_2"/>
    <property type="match status" value="1"/>
</dbReference>
<evidence type="ECO:0000256" key="4">
    <source>
        <dbReference type="PIRSR" id="PIRSR000097-1"/>
    </source>
</evidence>
<reference evidence="8" key="1">
    <citation type="journal article" date="2020" name="J. ISSAAS">
        <title>Lactobacilli and other gastrointestinal microbiota of Peromyscus leucopus, reservoir host for agents of Lyme disease and other zoonoses in North America.</title>
        <authorList>
            <person name="Milovic A."/>
            <person name="Bassam K."/>
            <person name="Shao H."/>
            <person name="Chatzistamou I."/>
            <person name="Tufts D.M."/>
            <person name="Diuk-Wasser M."/>
            <person name="Barbour A.G."/>
        </authorList>
    </citation>
    <scope>NUCLEOTIDE SEQUENCE</scope>
    <source>
        <strain evidence="8">LL90</strain>
    </source>
</reference>
<feature type="site" description="Lowers pKa of active site Tyr" evidence="6">
    <location>
        <position position="77"/>
    </location>
</feature>
<sequence length="313" mass="35092">MKTLLLDTDAKIPQLGLGTWKSDAGEVYQAIRWAIKIGYKHFDCASIYGNEAEIGQALHDAVAEGDIKREELFVTSKLWNDCHAPEDVLPALKRSLESLQLEYLDLYLIHWPVAQRYGTDMPQTDNDMISLDKQPLALTWAEMEKAKEQGLVRAIGVSNFGIHGLSALMEKSEFVPSVVQAESHPYLQQNELIDFCRKNMIVFTAYSPLGSGDRSGRSAEEPLLLEAPEIKIIAEKNNLSPAQVLIAWQINRGVSVIPKSVHENRIKENYAAQFVELDKNDMDAIEAMGQHPYRYIDGHGFARGDYTEAAIFA</sequence>
<dbReference type="SUPFAM" id="SSF51430">
    <property type="entry name" value="NAD(P)-linked oxidoreductase"/>
    <property type="match status" value="1"/>
</dbReference>
<dbReference type="InterPro" id="IPR020471">
    <property type="entry name" value="AKR"/>
</dbReference>
<accession>A0A6G8F220</accession>
<evidence type="ECO:0000256" key="6">
    <source>
        <dbReference type="PIRSR" id="PIRSR000097-3"/>
    </source>
</evidence>
<dbReference type="PROSITE" id="PS00063">
    <property type="entry name" value="ALDOKETO_REDUCTASE_3"/>
    <property type="match status" value="1"/>
</dbReference>
<dbReference type="PANTHER" id="PTHR11732">
    <property type="entry name" value="ALDO/KETO REDUCTASE"/>
    <property type="match status" value="1"/>
</dbReference>
<evidence type="ECO:0000256" key="5">
    <source>
        <dbReference type="PIRSR" id="PIRSR000097-2"/>
    </source>
</evidence>
<feature type="binding site" evidence="5">
    <location>
        <position position="110"/>
    </location>
    <ligand>
        <name>substrate</name>
    </ligand>
</feature>
<organism evidence="8">
    <name type="scientific">uncultured Alphaproteobacteria bacterium</name>
    <dbReference type="NCBI Taxonomy" id="91750"/>
    <lineage>
        <taxon>Bacteria</taxon>
        <taxon>Pseudomonadati</taxon>
        <taxon>Pseudomonadota</taxon>
        <taxon>Alphaproteobacteria</taxon>
        <taxon>environmental samples</taxon>
    </lineage>
</organism>
<dbReference type="Pfam" id="PF00248">
    <property type="entry name" value="Aldo_ket_red"/>
    <property type="match status" value="1"/>
</dbReference>
<dbReference type="InterPro" id="IPR036812">
    <property type="entry name" value="NAD(P)_OxRdtase_dom_sf"/>
</dbReference>
<protein>
    <submittedName>
        <fullName evidence="8">Aldehyde reductase</fullName>
    </submittedName>
</protein>
<keyword evidence="3" id="KW-0560">Oxidoreductase</keyword>
<keyword evidence="2" id="KW-0521">NADP</keyword>
<dbReference type="PRINTS" id="PR00069">
    <property type="entry name" value="ALDKETRDTASE"/>
</dbReference>